<keyword evidence="2" id="KW-1185">Reference proteome</keyword>
<sequence>MRPSEPIQPTATGVLQARSTDAALLARLAACGWRGRVHSVFTRTLNLETPTGTLVTLAGRDCDNAPDTVVVDAPGFTRFEVAAGDVVTASRAGIAIAQRLHVRFDGTLRWRGDPPPWPIDAGVLRSNLGFVHARLLAAGTPGGMLAAAGAADAWTAEVARLLAARAEQVRLSLLRGDEVAFRAHAASLIGLGPGLTPSGDDFLVGLFAALHLDGPGVRFAPLCDAIVVESAGATNAVSLAALRHAAHGRVRESIRQLLWELTQGTPAQAAAALQPVLAIGSTSGTDIAAGILCGAGIHLAPAASTRTQLSCVPAPAVPAAAHAPS</sequence>
<dbReference type="EMBL" id="JAEQNE010000002">
    <property type="protein sequence ID" value="MBL0391342.1"/>
    <property type="molecule type" value="Genomic_DNA"/>
</dbReference>
<dbReference type="Proteomes" id="UP000599109">
    <property type="component" value="Unassembled WGS sequence"/>
</dbReference>
<proteinExistence type="predicted"/>
<comment type="caution">
    <text evidence="1">The sequence shown here is derived from an EMBL/GenBank/DDBJ whole genome shotgun (WGS) entry which is preliminary data.</text>
</comment>
<reference evidence="1 2" key="1">
    <citation type="journal article" date="2017" name="Int. J. Syst. Evol. Microbiol.">
        <title>Ramlibacter monticola sp. nov., isolated from forest soil.</title>
        <authorList>
            <person name="Chaudhary D.K."/>
            <person name="Kim J."/>
        </authorList>
    </citation>
    <scope>NUCLEOTIDE SEQUENCE [LARGE SCALE GENOMIC DNA]</scope>
    <source>
        <strain evidence="1 2">KACC 19175</strain>
    </source>
</reference>
<dbReference type="AlphaFoldDB" id="A0A936Z0J9"/>
<name>A0A936Z0J9_9BURK</name>
<protein>
    <submittedName>
        <fullName evidence="1">DUF2877 domain-containing protein</fullName>
    </submittedName>
</protein>
<evidence type="ECO:0000313" key="2">
    <source>
        <dbReference type="Proteomes" id="UP000599109"/>
    </source>
</evidence>
<accession>A0A936Z0J9</accession>
<dbReference type="RefSeq" id="WP_201673980.1">
    <property type="nucleotide sequence ID" value="NZ_JAEQNE010000002.1"/>
</dbReference>
<gene>
    <name evidence="1" type="ORF">JJ685_09345</name>
</gene>
<dbReference type="Pfam" id="PF11392">
    <property type="entry name" value="AllH"/>
    <property type="match status" value="1"/>
</dbReference>
<dbReference type="InterPro" id="IPR021530">
    <property type="entry name" value="AllH-like"/>
</dbReference>
<evidence type="ECO:0000313" key="1">
    <source>
        <dbReference type="EMBL" id="MBL0391342.1"/>
    </source>
</evidence>
<organism evidence="1 2">
    <name type="scientific">Ramlibacter monticola</name>
    <dbReference type="NCBI Taxonomy" id="1926872"/>
    <lineage>
        <taxon>Bacteria</taxon>
        <taxon>Pseudomonadati</taxon>
        <taxon>Pseudomonadota</taxon>
        <taxon>Betaproteobacteria</taxon>
        <taxon>Burkholderiales</taxon>
        <taxon>Comamonadaceae</taxon>
        <taxon>Ramlibacter</taxon>
    </lineage>
</organism>